<feature type="compositionally biased region" description="Polar residues" evidence="2">
    <location>
        <begin position="129"/>
        <end position="149"/>
    </location>
</feature>
<dbReference type="Proteomes" id="UP000410492">
    <property type="component" value="Unassembled WGS sequence"/>
</dbReference>
<reference evidence="3 4" key="1">
    <citation type="submission" date="2019-01" db="EMBL/GenBank/DDBJ databases">
        <authorList>
            <person name="Sayadi A."/>
        </authorList>
    </citation>
    <scope>NUCLEOTIDE SEQUENCE [LARGE SCALE GENOMIC DNA]</scope>
</reference>
<feature type="coiled-coil region" evidence="1">
    <location>
        <begin position="38"/>
        <end position="79"/>
    </location>
</feature>
<sequence>KLHAFLYCTDHPLQSYSYISIKYDYDADDNKDLSKNIIENLRNKLAHQQATTEEIVQEKETLLEEIKDLKREIFNKKETVCKLQKVLDNLSINKLLMLVQTQTENDRTQEVNSTLQHDIAKMEKKSAESRYQQTRASGTCPETTNQSVQYPMEDSGSTSGVQSVVQQESRQPEVQSKSSKDISPALFQLKEKESKYGNDMEYVKW</sequence>
<feature type="non-terminal residue" evidence="3">
    <location>
        <position position="1"/>
    </location>
</feature>
<protein>
    <submittedName>
        <fullName evidence="3">Uncharacterized protein</fullName>
    </submittedName>
</protein>
<dbReference type="AlphaFoldDB" id="A0A653DI02"/>
<evidence type="ECO:0000256" key="2">
    <source>
        <dbReference type="SAM" id="MobiDB-lite"/>
    </source>
</evidence>
<organism evidence="3 4">
    <name type="scientific">Callosobruchus maculatus</name>
    <name type="common">Southern cowpea weevil</name>
    <name type="synonym">Pulse bruchid</name>
    <dbReference type="NCBI Taxonomy" id="64391"/>
    <lineage>
        <taxon>Eukaryota</taxon>
        <taxon>Metazoa</taxon>
        <taxon>Ecdysozoa</taxon>
        <taxon>Arthropoda</taxon>
        <taxon>Hexapoda</taxon>
        <taxon>Insecta</taxon>
        <taxon>Pterygota</taxon>
        <taxon>Neoptera</taxon>
        <taxon>Endopterygota</taxon>
        <taxon>Coleoptera</taxon>
        <taxon>Polyphaga</taxon>
        <taxon>Cucujiformia</taxon>
        <taxon>Chrysomeloidea</taxon>
        <taxon>Chrysomelidae</taxon>
        <taxon>Bruchinae</taxon>
        <taxon>Bruchini</taxon>
        <taxon>Callosobruchus</taxon>
    </lineage>
</organism>
<gene>
    <name evidence="3" type="ORF">CALMAC_LOCUS17718</name>
</gene>
<keyword evidence="4" id="KW-1185">Reference proteome</keyword>
<accession>A0A653DI02</accession>
<dbReference type="OrthoDB" id="6799139at2759"/>
<keyword evidence="1" id="KW-0175">Coiled coil</keyword>
<evidence type="ECO:0000256" key="1">
    <source>
        <dbReference type="SAM" id="Coils"/>
    </source>
</evidence>
<name>A0A653DI02_CALMS</name>
<feature type="region of interest" description="Disordered" evidence="2">
    <location>
        <begin position="123"/>
        <end position="193"/>
    </location>
</feature>
<evidence type="ECO:0000313" key="4">
    <source>
        <dbReference type="Proteomes" id="UP000410492"/>
    </source>
</evidence>
<dbReference type="EMBL" id="CAACVG010012176">
    <property type="protein sequence ID" value="VEN59845.1"/>
    <property type="molecule type" value="Genomic_DNA"/>
</dbReference>
<proteinExistence type="predicted"/>
<evidence type="ECO:0000313" key="3">
    <source>
        <dbReference type="EMBL" id="VEN59845.1"/>
    </source>
</evidence>
<feature type="compositionally biased region" description="Low complexity" evidence="2">
    <location>
        <begin position="155"/>
        <end position="176"/>
    </location>
</feature>